<gene>
    <name evidence="1" type="ORF">ACFFJ2_15070</name>
</gene>
<comment type="caution">
    <text evidence="1">The sequence shown here is derived from an EMBL/GenBank/DDBJ whole genome shotgun (WGS) entry which is preliminary data.</text>
</comment>
<dbReference type="Proteomes" id="UP001589755">
    <property type="component" value="Unassembled WGS sequence"/>
</dbReference>
<accession>A0ABV6DAR8</accession>
<evidence type="ECO:0000313" key="1">
    <source>
        <dbReference type="EMBL" id="MFC0209726.1"/>
    </source>
</evidence>
<proteinExistence type="predicted"/>
<evidence type="ECO:0000313" key="2">
    <source>
        <dbReference type="Proteomes" id="UP001589755"/>
    </source>
</evidence>
<reference evidence="1 2" key="1">
    <citation type="submission" date="2024-09" db="EMBL/GenBank/DDBJ databases">
        <authorList>
            <person name="Sun Q."/>
            <person name="Mori K."/>
        </authorList>
    </citation>
    <scope>NUCLEOTIDE SEQUENCE [LARGE SCALE GENOMIC DNA]</scope>
    <source>
        <strain evidence="1 2">CCM 8543</strain>
    </source>
</reference>
<protein>
    <submittedName>
        <fullName evidence="1">Uncharacterized protein</fullName>
    </submittedName>
</protein>
<dbReference type="RefSeq" id="WP_378074699.1">
    <property type="nucleotide sequence ID" value="NZ_JBHLXD010000027.1"/>
</dbReference>
<sequence length="60" mass="6435">METPIFSVKGLTKVYRTGEVEAFALRGVDLELNAGEMAPGGACSFCAMGARDRRPSRSAR</sequence>
<name>A0ABV6DAR8_9HYPH</name>
<organism evidence="1 2">
    <name type="scientific">Chelativorans intermedius</name>
    <dbReference type="NCBI Taxonomy" id="515947"/>
    <lineage>
        <taxon>Bacteria</taxon>
        <taxon>Pseudomonadati</taxon>
        <taxon>Pseudomonadota</taxon>
        <taxon>Alphaproteobacteria</taxon>
        <taxon>Hyphomicrobiales</taxon>
        <taxon>Phyllobacteriaceae</taxon>
        <taxon>Chelativorans</taxon>
    </lineage>
</organism>
<dbReference type="EMBL" id="JBHLXD010000027">
    <property type="protein sequence ID" value="MFC0209726.1"/>
    <property type="molecule type" value="Genomic_DNA"/>
</dbReference>
<keyword evidence="2" id="KW-1185">Reference proteome</keyword>